<sequence>MNHSHHRRSFLKTMATLPVLAATPDILVAAAAEPGKGHKLRISLNAYSFNAPLRDGSMGLDGLLEFCAGTPIEAVDLTGYYFPGYPAVPPDAYIYHIKRKAFRLGLDISGTGVRTDFTNPDTAKRKADVQLVKNWIVVAAKLGAPVIRIFAGAPAPAGKSWNDVAARMMEHVQECVAFGKEQGVIVGMQHHNDFIKTAEHVHAVSRMITSDWFGIIVDTGSYQSGDPYAQIAETAKYAVNWQLKENVFINGKAEPADVPRIISAIRASGYKGYVPVETLGPGDPRVKVPVFVEKVRKALFGEAG</sequence>
<evidence type="ECO:0000313" key="4">
    <source>
        <dbReference type="Proteomes" id="UP000278351"/>
    </source>
</evidence>
<dbReference type="EMBL" id="RPDH01000002">
    <property type="protein sequence ID" value="RPE07953.1"/>
    <property type="molecule type" value="Genomic_DNA"/>
</dbReference>
<protein>
    <submittedName>
        <fullName evidence="3">Sugar phosphate isomerase/epimerase</fullName>
    </submittedName>
</protein>
<dbReference type="Proteomes" id="UP000278351">
    <property type="component" value="Unassembled WGS sequence"/>
</dbReference>
<dbReference type="InterPro" id="IPR006311">
    <property type="entry name" value="TAT_signal"/>
</dbReference>
<evidence type="ECO:0000256" key="1">
    <source>
        <dbReference type="SAM" id="SignalP"/>
    </source>
</evidence>
<name>A0A3N4PGY3_9BACT</name>
<comment type="caution">
    <text evidence="3">The sequence shown here is derived from an EMBL/GenBank/DDBJ whole genome shotgun (WGS) entry which is preliminary data.</text>
</comment>
<gene>
    <name evidence="3" type="ORF">EGT74_12820</name>
</gene>
<dbReference type="Gene3D" id="3.20.20.150">
    <property type="entry name" value="Divalent-metal-dependent TIM barrel enzymes"/>
    <property type="match status" value="1"/>
</dbReference>
<dbReference type="PANTHER" id="PTHR12110:SF53">
    <property type="entry name" value="BLR5974 PROTEIN"/>
    <property type="match status" value="1"/>
</dbReference>
<reference evidence="3 4" key="1">
    <citation type="submission" date="2018-11" db="EMBL/GenBank/DDBJ databases">
        <title>Chitinophaga lutea sp.nov., isolate from arsenic contaminated soil.</title>
        <authorList>
            <person name="Zong Y."/>
        </authorList>
    </citation>
    <scope>NUCLEOTIDE SEQUENCE [LARGE SCALE GENOMIC DNA]</scope>
    <source>
        <strain evidence="3 4">ZY74</strain>
    </source>
</reference>
<dbReference type="InterPro" id="IPR036237">
    <property type="entry name" value="Xyl_isomerase-like_sf"/>
</dbReference>
<feature type="signal peptide" evidence="1">
    <location>
        <begin position="1"/>
        <end position="21"/>
    </location>
</feature>
<keyword evidence="1" id="KW-0732">Signal</keyword>
<dbReference type="InterPro" id="IPR013022">
    <property type="entry name" value="Xyl_isomerase-like_TIM-brl"/>
</dbReference>
<dbReference type="InterPro" id="IPR050312">
    <property type="entry name" value="IolE/XylAMocC-like"/>
</dbReference>
<dbReference type="SUPFAM" id="SSF51658">
    <property type="entry name" value="Xylose isomerase-like"/>
    <property type="match status" value="1"/>
</dbReference>
<dbReference type="AlphaFoldDB" id="A0A3N4PGY3"/>
<organism evidence="3 4">
    <name type="scientific">Chitinophaga lutea</name>
    <dbReference type="NCBI Taxonomy" id="2488634"/>
    <lineage>
        <taxon>Bacteria</taxon>
        <taxon>Pseudomonadati</taxon>
        <taxon>Bacteroidota</taxon>
        <taxon>Chitinophagia</taxon>
        <taxon>Chitinophagales</taxon>
        <taxon>Chitinophagaceae</taxon>
        <taxon>Chitinophaga</taxon>
    </lineage>
</organism>
<evidence type="ECO:0000313" key="3">
    <source>
        <dbReference type="EMBL" id="RPE07953.1"/>
    </source>
</evidence>
<dbReference type="RefSeq" id="WP_123846953.1">
    <property type="nucleotide sequence ID" value="NZ_RPDH01000002.1"/>
</dbReference>
<feature type="chain" id="PRO_5018157813" evidence="1">
    <location>
        <begin position="22"/>
        <end position="304"/>
    </location>
</feature>
<accession>A0A3N4PGY3</accession>
<feature type="domain" description="Xylose isomerase-like TIM barrel" evidence="2">
    <location>
        <begin position="90"/>
        <end position="281"/>
    </location>
</feature>
<dbReference type="PROSITE" id="PS51318">
    <property type="entry name" value="TAT"/>
    <property type="match status" value="1"/>
</dbReference>
<evidence type="ECO:0000259" key="2">
    <source>
        <dbReference type="Pfam" id="PF01261"/>
    </source>
</evidence>
<keyword evidence="3" id="KW-0413">Isomerase</keyword>
<keyword evidence="4" id="KW-1185">Reference proteome</keyword>
<proteinExistence type="predicted"/>
<dbReference type="GO" id="GO:0016853">
    <property type="term" value="F:isomerase activity"/>
    <property type="evidence" value="ECO:0007669"/>
    <property type="project" value="UniProtKB-KW"/>
</dbReference>
<dbReference type="Pfam" id="PF01261">
    <property type="entry name" value="AP_endonuc_2"/>
    <property type="match status" value="1"/>
</dbReference>
<dbReference type="OrthoDB" id="127797at2"/>
<dbReference type="PANTHER" id="PTHR12110">
    <property type="entry name" value="HYDROXYPYRUVATE ISOMERASE"/>
    <property type="match status" value="1"/>
</dbReference>